<sequence length="61" mass="7034">MSNIQPQGEDLRKAVQWLSEEKQCSKTRDIKSLVQDACARFDLSPKDAEFLARFASEEFKI</sequence>
<proteinExistence type="predicted"/>
<protein>
    <submittedName>
        <fullName evidence="1">Uncharacterized protein</fullName>
    </submittedName>
</protein>
<accession>A0A975B3G6</accession>
<name>A0A975B3G6_9BACT</name>
<reference evidence="1" key="1">
    <citation type="journal article" date="2021" name="Microb. Physiol.">
        <title>Proteogenomic Insights into the Physiology of Marine, Sulfate-Reducing, Filamentous Desulfonema limicola and Desulfonema magnum.</title>
        <authorList>
            <person name="Schnaars V."/>
            <person name="Wohlbrand L."/>
            <person name="Scheve S."/>
            <person name="Hinrichs C."/>
            <person name="Reinhardt R."/>
            <person name="Rabus R."/>
        </authorList>
    </citation>
    <scope>NUCLEOTIDE SEQUENCE</scope>
    <source>
        <strain evidence="1">5ac10</strain>
    </source>
</reference>
<evidence type="ECO:0000313" key="1">
    <source>
        <dbReference type="EMBL" id="QTA78083.1"/>
    </source>
</evidence>
<keyword evidence="2" id="KW-1185">Reference proteome</keyword>
<dbReference type="Proteomes" id="UP000663720">
    <property type="component" value="Chromosome"/>
</dbReference>
<evidence type="ECO:0000313" key="2">
    <source>
        <dbReference type="Proteomes" id="UP000663720"/>
    </source>
</evidence>
<dbReference type="EMBL" id="CP061799">
    <property type="protein sequence ID" value="QTA78083.1"/>
    <property type="molecule type" value="Genomic_DNA"/>
</dbReference>
<dbReference type="KEGG" id="dli:dnl_02930"/>
<dbReference type="RefSeq" id="WP_207689984.1">
    <property type="nucleotide sequence ID" value="NZ_CP061799.1"/>
</dbReference>
<dbReference type="AlphaFoldDB" id="A0A975B3G6"/>
<organism evidence="1 2">
    <name type="scientific">Desulfonema limicola</name>
    <dbReference type="NCBI Taxonomy" id="45656"/>
    <lineage>
        <taxon>Bacteria</taxon>
        <taxon>Pseudomonadati</taxon>
        <taxon>Thermodesulfobacteriota</taxon>
        <taxon>Desulfobacteria</taxon>
        <taxon>Desulfobacterales</taxon>
        <taxon>Desulfococcaceae</taxon>
        <taxon>Desulfonema</taxon>
    </lineage>
</organism>
<gene>
    <name evidence="1" type="ORF">dnl_02930</name>
</gene>